<keyword evidence="2" id="KW-0963">Cytoplasm</keyword>
<dbReference type="AlphaFoldDB" id="A0A1L4BRC9"/>
<dbReference type="PANTHER" id="PTHR12598:SF0">
    <property type="entry name" value="COPPER HOMEOSTASIS PROTEIN CUTC HOMOLOG"/>
    <property type="match status" value="1"/>
</dbReference>
<dbReference type="RefSeq" id="WP_072711690.1">
    <property type="nucleotide sequence ID" value="NZ_CP016796.1"/>
</dbReference>
<evidence type="ECO:0000256" key="2">
    <source>
        <dbReference type="HAMAP-Rule" id="MF_00795"/>
    </source>
</evidence>
<dbReference type="InterPro" id="IPR005627">
    <property type="entry name" value="CutC-like"/>
</dbReference>
<dbReference type="STRING" id="573570.F7310_03080"/>
<gene>
    <name evidence="2" type="primary">cutC</name>
    <name evidence="3" type="ORF">F7310_03080</name>
</gene>
<dbReference type="InterPro" id="IPR036822">
    <property type="entry name" value="CutC-like_dom_sf"/>
</dbReference>
<keyword evidence="4" id="KW-1185">Reference proteome</keyword>
<sequence length="241" mass="26424">MTILEICVDNYQSILNAQEASADRLELCSALGVEGLTPSPSLIKFAKANFKGSLQVMIRHRAGDFYYDSIDQQIMLDDLRMMLDLDVDGIVIGALTKQNQIDKDFLAPFIKLTKQAKKELTFHRAIDLVNDIHASTQEVIELGFDRVLTSGAGTNVLAGLETLKSLQQSFGNKIQIMPGGGINSQNVRQILEVTKVTNIHCSASKKILRDTRTTAFPSSALEIKTSQIDEVSAIKAKLSGL</sequence>
<dbReference type="GO" id="GO:0005737">
    <property type="term" value="C:cytoplasm"/>
    <property type="evidence" value="ECO:0007669"/>
    <property type="project" value="UniProtKB-SubCell"/>
</dbReference>
<dbReference type="SUPFAM" id="SSF110395">
    <property type="entry name" value="CutC-like"/>
    <property type="match status" value="1"/>
</dbReference>
<protein>
    <recommendedName>
        <fullName evidence="2">PF03932 family protein CutC</fullName>
    </recommendedName>
</protein>
<dbReference type="OrthoDB" id="9815677at2"/>
<proteinExistence type="inferred from homology"/>
<dbReference type="HAMAP" id="MF_00795">
    <property type="entry name" value="CutC"/>
    <property type="match status" value="1"/>
</dbReference>
<dbReference type="PANTHER" id="PTHR12598">
    <property type="entry name" value="COPPER HOMEOSTASIS PROTEIN CUTC"/>
    <property type="match status" value="1"/>
</dbReference>
<accession>A0A1L4BRC9</accession>
<organism evidence="3 4">
    <name type="scientific">Francisella uliginis</name>
    <dbReference type="NCBI Taxonomy" id="573570"/>
    <lineage>
        <taxon>Bacteria</taxon>
        <taxon>Pseudomonadati</taxon>
        <taxon>Pseudomonadota</taxon>
        <taxon>Gammaproteobacteria</taxon>
        <taxon>Thiotrichales</taxon>
        <taxon>Francisellaceae</taxon>
        <taxon>Francisella</taxon>
    </lineage>
</organism>
<evidence type="ECO:0000256" key="1">
    <source>
        <dbReference type="ARBA" id="ARBA00007768"/>
    </source>
</evidence>
<dbReference type="EMBL" id="CP016796">
    <property type="protein sequence ID" value="API86397.1"/>
    <property type="molecule type" value="Genomic_DNA"/>
</dbReference>
<dbReference type="Proteomes" id="UP000184222">
    <property type="component" value="Chromosome"/>
</dbReference>
<dbReference type="KEGG" id="frx:F7310_03080"/>
<dbReference type="GO" id="GO:0005507">
    <property type="term" value="F:copper ion binding"/>
    <property type="evidence" value="ECO:0007669"/>
    <property type="project" value="TreeGrafter"/>
</dbReference>
<evidence type="ECO:0000313" key="4">
    <source>
        <dbReference type="Proteomes" id="UP000184222"/>
    </source>
</evidence>
<dbReference type="Pfam" id="PF03932">
    <property type="entry name" value="CutC"/>
    <property type="match status" value="1"/>
</dbReference>
<comment type="similarity">
    <text evidence="1 2">Belongs to the CutC family.</text>
</comment>
<reference evidence="3 4" key="1">
    <citation type="journal article" date="2016" name="Appl. Environ. Microbiol.">
        <title>Whole genome relationships among Francisella bacteria of diverse origin define new species and provide specific regions for detection.</title>
        <authorList>
            <person name="Challacombe J.F."/>
            <person name="Petersen J.M."/>
            <person name="Gallegos-Graves V."/>
            <person name="Hodge D."/>
            <person name="Pillai S."/>
            <person name="Kuske C.R."/>
        </authorList>
    </citation>
    <scope>NUCLEOTIDE SEQUENCE [LARGE SCALE GENOMIC DNA]</scope>
    <source>
        <strain evidence="4">TX07-7310</strain>
    </source>
</reference>
<comment type="caution">
    <text evidence="2">Once thought to be involved in copper homeostasis, experiments in E.coli have shown this is not the case.</text>
</comment>
<evidence type="ECO:0000313" key="3">
    <source>
        <dbReference type="EMBL" id="API86397.1"/>
    </source>
</evidence>
<comment type="subcellular location">
    <subcellularLocation>
        <location evidence="2">Cytoplasm</location>
    </subcellularLocation>
</comment>
<dbReference type="Gene3D" id="3.20.20.380">
    <property type="entry name" value="Copper homeostasis (CutC) domain"/>
    <property type="match status" value="1"/>
</dbReference>
<name>A0A1L4BRC9_9GAMM</name>